<dbReference type="GO" id="GO:0042773">
    <property type="term" value="P:ATP synthesis coupled electron transport"/>
    <property type="evidence" value="ECO:0007669"/>
    <property type="project" value="InterPro"/>
</dbReference>
<keyword evidence="13 16" id="KW-0496">Mitochondrion</keyword>
<dbReference type="GO" id="GO:0031966">
    <property type="term" value="C:mitochondrial membrane"/>
    <property type="evidence" value="ECO:0007669"/>
    <property type="project" value="UniProtKB-SubCell"/>
</dbReference>
<dbReference type="Pfam" id="PF00361">
    <property type="entry name" value="Proton_antipo_M"/>
    <property type="match status" value="1"/>
</dbReference>
<keyword evidence="9 16" id="KW-0249">Electron transport</keyword>
<feature type="transmembrane region" description="Helical" evidence="16">
    <location>
        <begin position="345"/>
        <end position="363"/>
    </location>
</feature>
<keyword evidence="5 16" id="KW-0813">Transport</keyword>
<organism evidence="19">
    <name type="scientific">Nuttallochiton mirandus</name>
    <name type="common">Chiton</name>
    <dbReference type="NCBI Taxonomy" id="256062"/>
    <lineage>
        <taxon>Eukaryota</taxon>
        <taxon>Metazoa</taxon>
        <taxon>Spiralia</taxon>
        <taxon>Lophotrochozoa</taxon>
        <taxon>Mollusca</taxon>
        <taxon>Polyplacophora</taxon>
        <taxon>Neoloricata</taxon>
        <taxon>Chitonida</taxon>
        <taxon>Acanthochitonina</taxon>
        <taxon>Mopaliidae</taxon>
        <taxon>Nuttallochiton</taxon>
    </lineage>
</organism>
<keyword evidence="12 16" id="KW-0830">Ubiquinone</keyword>
<feature type="transmembrane region" description="Helical" evidence="16">
    <location>
        <begin position="278"/>
        <end position="297"/>
    </location>
</feature>
<comment type="function">
    <text evidence="16">Core subunit of the mitochondrial membrane respiratory chain NADH dehydrogenase (Complex I) which catalyzes electron transfer from NADH through the respiratory chain, using ubiquinone as an electron acceptor. Essential for the catalytic activity and assembly of complex I.</text>
</comment>
<feature type="domain" description="NADH:quinone oxidoreductase/Mrp antiporter transmembrane" evidence="17">
    <location>
        <begin position="109"/>
        <end position="396"/>
    </location>
</feature>
<geneLocation type="mitochondrion" evidence="19"/>
<feature type="transmembrane region" description="Helical" evidence="16">
    <location>
        <begin position="144"/>
        <end position="163"/>
    </location>
</feature>
<reference evidence="19" key="1">
    <citation type="journal article" date="2020" name="BMC Evol. Biol.">
        <title>A mitogenomic phylogeny of chitons (Mollusca: Polyplacophora).</title>
        <authorList>
            <person name="Irisarri I."/>
            <person name="Uribe J.E."/>
            <person name="Eernisse D.J."/>
            <person name="Zardoya R."/>
        </authorList>
    </citation>
    <scope>NUCLEOTIDE SEQUENCE</scope>
</reference>
<feature type="transmembrane region" description="Helical" evidence="16">
    <location>
        <begin position="303"/>
        <end position="324"/>
    </location>
</feature>
<evidence type="ECO:0000256" key="10">
    <source>
        <dbReference type="ARBA" id="ARBA00022989"/>
    </source>
</evidence>
<evidence type="ECO:0000256" key="4">
    <source>
        <dbReference type="ARBA" id="ARBA00021006"/>
    </source>
</evidence>
<feature type="transmembrane region" description="Helical" evidence="16">
    <location>
        <begin position="375"/>
        <end position="405"/>
    </location>
</feature>
<evidence type="ECO:0000256" key="9">
    <source>
        <dbReference type="ARBA" id="ARBA00022982"/>
    </source>
</evidence>
<feature type="transmembrane region" description="Helical" evidence="16">
    <location>
        <begin position="215"/>
        <end position="238"/>
    </location>
</feature>
<evidence type="ECO:0000256" key="11">
    <source>
        <dbReference type="ARBA" id="ARBA00023027"/>
    </source>
</evidence>
<feature type="transmembrane region" description="Helical" evidence="16">
    <location>
        <begin position="111"/>
        <end position="132"/>
    </location>
</feature>
<dbReference type="EMBL" id="MN864053">
    <property type="protein sequence ID" value="QIZ12554.1"/>
    <property type="molecule type" value="Genomic_DNA"/>
</dbReference>
<name>A0A6H1PFZ6_NULMI</name>
<feature type="domain" description="NADH:ubiquinone oxidoreductase chain 4 N-terminal" evidence="18">
    <location>
        <begin position="1"/>
        <end position="103"/>
    </location>
</feature>
<dbReference type="GO" id="GO:0008137">
    <property type="term" value="F:NADH dehydrogenase (ubiquinone) activity"/>
    <property type="evidence" value="ECO:0007669"/>
    <property type="project" value="UniProtKB-UniRule"/>
</dbReference>
<sequence>MLVMIMLNLSAMTLTAKTKFKWFITMWVLLAVFLYSITLFFSSMGSPKMFYSMFLDHLSLPLIMLTNWISAMMIMSSQKIFNQMKKTSFFLQMVMSLNLIIMLMFSQKSLVSMYIFFEASLIPTLILILNWGYQPERLQAGMYLIIYTIMAALPFLINVTFIYKSNGHINFLLPASNPMLQNSFITNTWSLFLILAFLVKLPIYSSHLWLPKAHVEAPVAGSMILAGLLLKLGGYGVARVTMMFCKSNMFFNFFIVSLAMIGGVISSMICMRQNDMKALIAYSSIGHMGLMLTGIMSTSAWGMNMAILMMIAHGVASSGMFCIANMLYEKSGSRSMFMSKGTISLLPNFTMCFFLLCSLNMAAPPSINLLSEIGLIVSSLFISCILMVPLFLMSLISAIYSLFLYTSTQHGKSSSFLNPMNSTKVMNYSIIFFHWLPAQIMILLADML</sequence>
<evidence type="ECO:0000256" key="6">
    <source>
        <dbReference type="ARBA" id="ARBA00022660"/>
    </source>
</evidence>
<evidence type="ECO:0000256" key="16">
    <source>
        <dbReference type="RuleBase" id="RU003297"/>
    </source>
</evidence>
<keyword evidence="10 16" id="KW-1133">Transmembrane helix</keyword>
<evidence type="ECO:0000256" key="2">
    <source>
        <dbReference type="ARBA" id="ARBA00009025"/>
    </source>
</evidence>
<dbReference type="PRINTS" id="PR01437">
    <property type="entry name" value="NUOXDRDTASE4"/>
</dbReference>
<feature type="transmembrane region" description="Helical" evidence="16">
    <location>
        <begin position="425"/>
        <end position="445"/>
    </location>
</feature>
<keyword evidence="8" id="KW-1278">Translocase</keyword>
<dbReference type="GO" id="GO:0015990">
    <property type="term" value="P:electron transport coupled proton transport"/>
    <property type="evidence" value="ECO:0007669"/>
    <property type="project" value="TreeGrafter"/>
</dbReference>
<gene>
    <name evidence="19" type="primary">ND4</name>
</gene>
<evidence type="ECO:0000256" key="14">
    <source>
        <dbReference type="ARBA" id="ARBA00023136"/>
    </source>
</evidence>
<feature type="transmembrane region" description="Helical" evidence="16">
    <location>
        <begin position="183"/>
        <end position="203"/>
    </location>
</feature>
<dbReference type="InterPro" id="IPR001750">
    <property type="entry name" value="ND/Mrp_TM"/>
</dbReference>
<feature type="transmembrane region" description="Helical" evidence="16">
    <location>
        <begin position="20"/>
        <end position="42"/>
    </location>
</feature>
<accession>A0A6H1PFZ6</accession>
<evidence type="ECO:0000256" key="3">
    <source>
        <dbReference type="ARBA" id="ARBA00012944"/>
    </source>
</evidence>
<proteinExistence type="inferred from homology"/>
<evidence type="ECO:0000256" key="12">
    <source>
        <dbReference type="ARBA" id="ARBA00023075"/>
    </source>
</evidence>
<evidence type="ECO:0000259" key="18">
    <source>
        <dbReference type="Pfam" id="PF01059"/>
    </source>
</evidence>
<comment type="similarity">
    <text evidence="2 16">Belongs to the complex I subunit 4 family.</text>
</comment>
<protein>
    <recommendedName>
        <fullName evidence="4 16">NADH-ubiquinone oxidoreductase chain 4</fullName>
        <ecNumber evidence="3 16">7.1.1.2</ecNumber>
    </recommendedName>
</protein>
<dbReference type="GO" id="GO:0003954">
    <property type="term" value="F:NADH dehydrogenase activity"/>
    <property type="evidence" value="ECO:0007669"/>
    <property type="project" value="TreeGrafter"/>
</dbReference>
<keyword evidence="14 16" id="KW-0472">Membrane</keyword>
<keyword evidence="6 16" id="KW-0679">Respiratory chain</keyword>
<evidence type="ECO:0000313" key="19">
    <source>
        <dbReference type="EMBL" id="QIZ12554.1"/>
    </source>
</evidence>
<dbReference type="Pfam" id="PF01059">
    <property type="entry name" value="Oxidored_q5_N"/>
    <property type="match status" value="1"/>
</dbReference>
<evidence type="ECO:0000256" key="5">
    <source>
        <dbReference type="ARBA" id="ARBA00022448"/>
    </source>
</evidence>
<dbReference type="PANTHER" id="PTHR43507:SF20">
    <property type="entry name" value="NADH-UBIQUINONE OXIDOREDUCTASE CHAIN 4"/>
    <property type="match status" value="1"/>
</dbReference>
<comment type="subcellular location">
    <subcellularLocation>
        <location evidence="1 16">Mitochondrion membrane</location>
        <topology evidence="1 16">Multi-pass membrane protein</topology>
    </subcellularLocation>
</comment>
<evidence type="ECO:0000259" key="17">
    <source>
        <dbReference type="Pfam" id="PF00361"/>
    </source>
</evidence>
<dbReference type="EC" id="7.1.1.2" evidence="3 16"/>
<dbReference type="AlphaFoldDB" id="A0A6H1PFZ6"/>
<keyword evidence="7 16" id="KW-0812">Transmembrane</keyword>
<dbReference type="InterPro" id="IPR003918">
    <property type="entry name" value="NADH_UbQ_OxRdtase"/>
</dbReference>
<evidence type="ECO:0000256" key="15">
    <source>
        <dbReference type="ARBA" id="ARBA00049551"/>
    </source>
</evidence>
<evidence type="ECO:0000256" key="13">
    <source>
        <dbReference type="ARBA" id="ARBA00023128"/>
    </source>
</evidence>
<evidence type="ECO:0000256" key="7">
    <source>
        <dbReference type="ARBA" id="ARBA00022692"/>
    </source>
</evidence>
<dbReference type="PANTHER" id="PTHR43507">
    <property type="entry name" value="NADH-UBIQUINONE OXIDOREDUCTASE CHAIN 4"/>
    <property type="match status" value="1"/>
</dbReference>
<feature type="transmembrane region" description="Helical" evidence="16">
    <location>
        <begin position="250"/>
        <end position="271"/>
    </location>
</feature>
<feature type="transmembrane region" description="Helical" evidence="16">
    <location>
        <begin position="87"/>
        <end position="105"/>
    </location>
</feature>
<keyword evidence="11 16" id="KW-0520">NAD</keyword>
<evidence type="ECO:0000256" key="1">
    <source>
        <dbReference type="ARBA" id="ARBA00004225"/>
    </source>
</evidence>
<comment type="catalytic activity">
    <reaction evidence="15 16">
        <text>a ubiquinone + NADH + 5 H(+)(in) = a ubiquinol + NAD(+) + 4 H(+)(out)</text>
        <dbReference type="Rhea" id="RHEA:29091"/>
        <dbReference type="Rhea" id="RHEA-COMP:9565"/>
        <dbReference type="Rhea" id="RHEA-COMP:9566"/>
        <dbReference type="ChEBI" id="CHEBI:15378"/>
        <dbReference type="ChEBI" id="CHEBI:16389"/>
        <dbReference type="ChEBI" id="CHEBI:17976"/>
        <dbReference type="ChEBI" id="CHEBI:57540"/>
        <dbReference type="ChEBI" id="CHEBI:57945"/>
        <dbReference type="EC" id="7.1.1.2"/>
    </reaction>
</comment>
<feature type="transmembrane region" description="Helical" evidence="16">
    <location>
        <begin position="54"/>
        <end position="75"/>
    </location>
</feature>
<dbReference type="InterPro" id="IPR000260">
    <property type="entry name" value="NADH4_N"/>
</dbReference>
<evidence type="ECO:0000256" key="8">
    <source>
        <dbReference type="ARBA" id="ARBA00022967"/>
    </source>
</evidence>
<dbReference type="GO" id="GO:0048039">
    <property type="term" value="F:ubiquinone binding"/>
    <property type="evidence" value="ECO:0007669"/>
    <property type="project" value="TreeGrafter"/>
</dbReference>